<evidence type="ECO:0000313" key="3">
    <source>
        <dbReference type="Proteomes" id="UP000564885"/>
    </source>
</evidence>
<gene>
    <name evidence="2" type="ORF">HJG44_16080</name>
</gene>
<reference evidence="2 3" key="1">
    <citation type="submission" date="2020-04" db="EMBL/GenBank/DDBJ databases">
        <title>Enterovirga sp. isolate from soil.</title>
        <authorList>
            <person name="Chea S."/>
            <person name="Kim D.-U."/>
        </authorList>
    </citation>
    <scope>NUCLEOTIDE SEQUENCE [LARGE SCALE GENOMIC DNA]</scope>
    <source>
        <strain evidence="2 3">DB1703</strain>
    </source>
</reference>
<sequence length="239" mass="26468">MQERGAFVVGGLVGLLLLFPLGSVVHVSSRFPGSLLGSVLGMAAAVLMLVPLLYLVVKRVAWLRNRVTRFVSMRTLLAIHVYAGLLGPILGLVHAAHKFRSPLGLSLTGMMLLVVLTGYVGRHLLLRISTAVKGERSRLAALTAEFEEAAAALPIDLAGSRPWWQHMFEREAAEGLTARRVEELARGIADVEHAIRAEEVTRDLFERWLPIHTVTAILLYGLLALHVWSGYYYGFRWLR</sequence>
<evidence type="ECO:0000313" key="2">
    <source>
        <dbReference type="EMBL" id="NNM73903.1"/>
    </source>
</evidence>
<feature type="transmembrane region" description="Helical" evidence="1">
    <location>
        <begin position="7"/>
        <end position="29"/>
    </location>
</feature>
<feature type="transmembrane region" description="Helical" evidence="1">
    <location>
        <begin position="103"/>
        <end position="121"/>
    </location>
</feature>
<evidence type="ECO:0000256" key="1">
    <source>
        <dbReference type="SAM" id="Phobius"/>
    </source>
</evidence>
<organism evidence="2 3">
    <name type="scientific">Enterovirga aerilata</name>
    <dbReference type="NCBI Taxonomy" id="2730920"/>
    <lineage>
        <taxon>Bacteria</taxon>
        <taxon>Pseudomonadati</taxon>
        <taxon>Pseudomonadota</taxon>
        <taxon>Alphaproteobacteria</taxon>
        <taxon>Hyphomicrobiales</taxon>
        <taxon>Methylobacteriaceae</taxon>
        <taxon>Enterovirga</taxon>
    </lineage>
</organism>
<dbReference type="EMBL" id="JABEPP010000004">
    <property type="protein sequence ID" value="NNM73903.1"/>
    <property type="molecule type" value="Genomic_DNA"/>
</dbReference>
<feature type="transmembrane region" description="Helical" evidence="1">
    <location>
        <begin position="77"/>
        <end position="97"/>
    </location>
</feature>
<comment type="caution">
    <text evidence="2">The sequence shown here is derived from an EMBL/GenBank/DDBJ whole genome shotgun (WGS) entry which is preliminary data.</text>
</comment>
<evidence type="ECO:0008006" key="4">
    <source>
        <dbReference type="Google" id="ProtNLM"/>
    </source>
</evidence>
<proteinExistence type="predicted"/>
<accession>A0A849IIY0</accession>
<keyword evidence="3" id="KW-1185">Reference proteome</keyword>
<dbReference type="AlphaFoldDB" id="A0A849IIY0"/>
<feature type="transmembrane region" description="Helical" evidence="1">
    <location>
        <begin position="211"/>
        <end position="233"/>
    </location>
</feature>
<feature type="transmembrane region" description="Helical" evidence="1">
    <location>
        <begin position="35"/>
        <end position="57"/>
    </location>
</feature>
<protein>
    <recommendedName>
        <fullName evidence="4">Iron reductase</fullName>
    </recommendedName>
</protein>
<keyword evidence="1" id="KW-1133">Transmembrane helix</keyword>
<name>A0A849IIY0_9HYPH</name>
<dbReference type="Proteomes" id="UP000564885">
    <property type="component" value="Unassembled WGS sequence"/>
</dbReference>
<keyword evidence="1" id="KW-0472">Membrane</keyword>
<keyword evidence="1" id="KW-0812">Transmembrane</keyword>